<name>N1QP17_SPHMS</name>
<protein>
    <submittedName>
        <fullName evidence="8">Cytochrome P450</fullName>
    </submittedName>
</protein>
<dbReference type="PANTHER" id="PTHR24305:SF210">
    <property type="entry name" value="CYTOCHROME P450 MONOOXYGENASE ASQL-RELATED"/>
    <property type="match status" value="1"/>
</dbReference>
<dbReference type="Pfam" id="PF00067">
    <property type="entry name" value="p450"/>
    <property type="match status" value="1"/>
</dbReference>
<dbReference type="InterPro" id="IPR001128">
    <property type="entry name" value="Cyt_P450"/>
</dbReference>
<feature type="transmembrane region" description="Helical" evidence="7">
    <location>
        <begin position="15"/>
        <end position="36"/>
    </location>
</feature>
<evidence type="ECO:0000256" key="2">
    <source>
        <dbReference type="ARBA" id="ARBA00010617"/>
    </source>
</evidence>
<dbReference type="Gene3D" id="1.10.630.10">
    <property type="entry name" value="Cytochrome P450"/>
    <property type="match status" value="1"/>
</dbReference>
<sequence length="512" mass="57878">MALSTVISSISSSKLILLFPLILSGWAIFAFLQHLYNALYGPLSKIPGPRLRAFTILPHLKAMWTGNEAVAVVELHEKYGSVVRLAPDLVAVTGNAQTWKTIYESKANGVSAFAKDLIFYDAPLNEVHGPFGNDDPNSLRMRKAMAPAFSDSGLKRYETRFKTWCNALAARLDQHATDNVPSDMVKLFNCTTFDVMSDMLLSEPLHLLEKGDYVPFVRLIFTILRHVTRLKTIRLYSRPIARRLHLLLMSIPSIRQFAEKHHRFITDRVHERLTKSPEQPDIWSLVTAETSTAALISEEERYSIANELMIAGTETSATVLSGCLYHLLKNPAWMATLTRDIRDKYSPETPGGPDRITMAGLQANKLLDAVIKEAMRLYPPVPIGFARFVPPSGTTLNGYDIPGGNRVVIYHLATYRDSTLWTDPTGFHPERWLGDSKFQNDHLEAFEPFSTGPRGCSGKNFAWNEMRLILATTLLNFDLELRRESEGWLDQKVFLVWEKPALWVDVRKRGDF</sequence>
<dbReference type="SUPFAM" id="SSF48264">
    <property type="entry name" value="Cytochrome P450"/>
    <property type="match status" value="1"/>
</dbReference>
<evidence type="ECO:0000313" key="8">
    <source>
        <dbReference type="EMBL" id="EMF17989.1"/>
    </source>
</evidence>
<dbReference type="PRINTS" id="PR00385">
    <property type="entry name" value="P450"/>
</dbReference>
<evidence type="ECO:0000256" key="7">
    <source>
        <dbReference type="SAM" id="Phobius"/>
    </source>
</evidence>
<dbReference type="AlphaFoldDB" id="N1QP17"/>
<dbReference type="CDD" id="cd11058">
    <property type="entry name" value="CYP60B-like"/>
    <property type="match status" value="1"/>
</dbReference>
<evidence type="ECO:0000256" key="6">
    <source>
        <dbReference type="PIRSR" id="PIRSR602401-1"/>
    </source>
</evidence>
<dbReference type="GO" id="GO:0020037">
    <property type="term" value="F:heme binding"/>
    <property type="evidence" value="ECO:0007669"/>
    <property type="project" value="InterPro"/>
</dbReference>
<dbReference type="STRING" id="692275.N1QP17"/>
<dbReference type="PRINTS" id="PR00463">
    <property type="entry name" value="EP450I"/>
</dbReference>
<evidence type="ECO:0000256" key="4">
    <source>
        <dbReference type="ARBA" id="ARBA00022723"/>
    </source>
</evidence>
<accession>N1QP17</accession>
<proteinExistence type="inferred from homology"/>
<reference evidence="8 9" key="1">
    <citation type="journal article" date="2012" name="PLoS Pathog.">
        <title>Diverse lifestyles and strategies of plant pathogenesis encoded in the genomes of eighteen Dothideomycetes fungi.</title>
        <authorList>
            <person name="Ohm R.A."/>
            <person name="Feau N."/>
            <person name="Henrissat B."/>
            <person name="Schoch C.L."/>
            <person name="Horwitz B.A."/>
            <person name="Barry K.W."/>
            <person name="Condon B.J."/>
            <person name="Copeland A.C."/>
            <person name="Dhillon B."/>
            <person name="Glaser F."/>
            <person name="Hesse C.N."/>
            <person name="Kosti I."/>
            <person name="LaButti K."/>
            <person name="Lindquist E.A."/>
            <person name="Lucas S."/>
            <person name="Salamov A.A."/>
            <person name="Bradshaw R.E."/>
            <person name="Ciuffetti L."/>
            <person name="Hamelin R.C."/>
            <person name="Kema G.H.J."/>
            <person name="Lawrence C."/>
            <person name="Scott J.A."/>
            <person name="Spatafora J.W."/>
            <person name="Turgeon B.G."/>
            <person name="de Wit P.J.G.M."/>
            <person name="Zhong S."/>
            <person name="Goodwin S.B."/>
            <person name="Grigoriev I.V."/>
        </authorList>
    </citation>
    <scope>NUCLEOTIDE SEQUENCE [LARGE SCALE GENOMIC DNA]</scope>
    <source>
        <strain evidence="8 9">SO2202</strain>
    </source>
</reference>
<dbReference type="Proteomes" id="UP000016931">
    <property type="component" value="Unassembled WGS sequence"/>
</dbReference>
<dbReference type="GO" id="GO:0004497">
    <property type="term" value="F:monooxygenase activity"/>
    <property type="evidence" value="ECO:0007669"/>
    <property type="project" value="InterPro"/>
</dbReference>
<feature type="binding site" description="axial binding residue" evidence="6">
    <location>
        <position position="456"/>
    </location>
    <ligand>
        <name>heme</name>
        <dbReference type="ChEBI" id="CHEBI:30413"/>
    </ligand>
    <ligandPart>
        <name>Fe</name>
        <dbReference type="ChEBI" id="CHEBI:18248"/>
    </ligandPart>
</feature>
<keyword evidence="7" id="KW-0812">Transmembrane</keyword>
<evidence type="ECO:0000256" key="1">
    <source>
        <dbReference type="ARBA" id="ARBA00001971"/>
    </source>
</evidence>
<keyword evidence="5 6" id="KW-0408">Iron</keyword>
<dbReference type="RefSeq" id="XP_016766110.1">
    <property type="nucleotide sequence ID" value="XM_016908561.1"/>
</dbReference>
<dbReference type="InterPro" id="IPR036396">
    <property type="entry name" value="Cyt_P450_sf"/>
</dbReference>
<keyword evidence="9" id="KW-1185">Reference proteome</keyword>
<dbReference type="OrthoDB" id="1470350at2759"/>
<dbReference type="InterPro" id="IPR050121">
    <property type="entry name" value="Cytochrome_P450_monoxygenase"/>
</dbReference>
<dbReference type="GeneID" id="27905698"/>
<evidence type="ECO:0000256" key="3">
    <source>
        <dbReference type="ARBA" id="ARBA00022617"/>
    </source>
</evidence>
<dbReference type="eggNOG" id="KOG0157">
    <property type="taxonomic scope" value="Eukaryota"/>
</dbReference>
<dbReference type="PANTHER" id="PTHR24305">
    <property type="entry name" value="CYTOCHROME P450"/>
    <property type="match status" value="1"/>
</dbReference>
<evidence type="ECO:0000313" key="9">
    <source>
        <dbReference type="Proteomes" id="UP000016931"/>
    </source>
</evidence>
<keyword evidence="7" id="KW-0472">Membrane</keyword>
<keyword evidence="4 6" id="KW-0479">Metal-binding</keyword>
<dbReference type="GO" id="GO:0016705">
    <property type="term" value="F:oxidoreductase activity, acting on paired donors, with incorporation or reduction of molecular oxygen"/>
    <property type="evidence" value="ECO:0007669"/>
    <property type="project" value="InterPro"/>
</dbReference>
<keyword evidence="7" id="KW-1133">Transmembrane helix</keyword>
<evidence type="ECO:0000256" key="5">
    <source>
        <dbReference type="ARBA" id="ARBA00023004"/>
    </source>
</evidence>
<organism evidence="8 9">
    <name type="scientific">Sphaerulina musiva (strain SO2202)</name>
    <name type="common">Poplar stem canker fungus</name>
    <name type="synonym">Septoria musiva</name>
    <dbReference type="NCBI Taxonomy" id="692275"/>
    <lineage>
        <taxon>Eukaryota</taxon>
        <taxon>Fungi</taxon>
        <taxon>Dikarya</taxon>
        <taxon>Ascomycota</taxon>
        <taxon>Pezizomycotina</taxon>
        <taxon>Dothideomycetes</taxon>
        <taxon>Dothideomycetidae</taxon>
        <taxon>Mycosphaerellales</taxon>
        <taxon>Mycosphaerellaceae</taxon>
        <taxon>Sphaerulina</taxon>
    </lineage>
</organism>
<comment type="cofactor">
    <cofactor evidence="1 6">
        <name>heme</name>
        <dbReference type="ChEBI" id="CHEBI:30413"/>
    </cofactor>
</comment>
<dbReference type="EMBL" id="KB456260">
    <property type="protein sequence ID" value="EMF17989.1"/>
    <property type="molecule type" value="Genomic_DNA"/>
</dbReference>
<comment type="similarity">
    <text evidence="2">Belongs to the cytochrome P450 family.</text>
</comment>
<dbReference type="InterPro" id="IPR002401">
    <property type="entry name" value="Cyt_P450_E_grp-I"/>
</dbReference>
<dbReference type="GO" id="GO:0005506">
    <property type="term" value="F:iron ion binding"/>
    <property type="evidence" value="ECO:0007669"/>
    <property type="project" value="InterPro"/>
</dbReference>
<keyword evidence="3 6" id="KW-0349">Heme</keyword>
<gene>
    <name evidence="8" type="ORF">SEPMUDRAFT_34141</name>
</gene>
<dbReference type="HOGENOM" id="CLU_001570_14_11_1"/>